<evidence type="ECO:0000313" key="3">
    <source>
        <dbReference type="EMBL" id="SBT34522.1"/>
    </source>
</evidence>
<protein>
    <submittedName>
        <fullName evidence="2">Uncharacterized protein</fullName>
    </submittedName>
</protein>
<dbReference type="AlphaFoldDB" id="A0A1A8YR63"/>
<keyword evidence="5" id="KW-1185">Reference proteome</keyword>
<evidence type="ECO:0000313" key="4">
    <source>
        <dbReference type="Proteomes" id="UP000078550"/>
    </source>
</evidence>
<organism evidence="2 5">
    <name type="scientific">Plasmodium ovale wallikeri</name>
    <dbReference type="NCBI Taxonomy" id="864142"/>
    <lineage>
        <taxon>Eukaryota</taxon>
        <taxon>Sar</taxon>
        <taxon>Alveolata</taxon>
        <taxon>Apicomplexa</taxon>
        <taxon>Aconoidasida</taxon>
        <taxon>Haemosporida</taxon>
        <taxon>Plasmodiidae</taxon>
        <taxon>Plasmodium</taxon>
        <taxon>Plasmodium (Plasmodium)</taxon>
    </lineage>
</organism>
<name>A0A1A8YR63_PLAOA</name>
<accession>A0A1A8YR63</accession>
<gene>
    <name evidence="2" type="ORF">POVWA1_019920</name>
    <name evidence="3" type="ORF">POVWA2_020110</name>
</gene>
<evidence type="ECO:0000313" key="2">
    <source>
        <dbReference type="EMBL" id="SBT33994.1"/>
    </source>
</evidence>
<feature type="region of interest" description="Disordered" evidence="1">
    <location>
        <begin position="98"/>
        <end position="120"/>
    </location>
</feature>
<proteinExistence type="predicted"/>
<reference evidence="2" key="2">
    <citation type="submission" date="2016-05" db="EMBL/GenBank/DDBJ databases">
        <authorList>
            <person name="Lavstsen T."/>
            <person name="Jespersen J.S."/>
        </authorList>
    </citation>
    <scope>NUCLEOTIDE SEQUENCE [LARGE SCALE GENOMIC DNA]</scope>
</reference>
<dbReference type="Proteomes" id="UP000078555">
    <property type="component" value="Unassembled WGS sequence"/>
</dbReference>
<evidence type="ECO:0000313" key="5">
    <source>
        <dbReference type="Proteomes" id="UP000078555"/>
    </source>
</evidence>
<dbReference type="Proteomes" id="UP000078550">
    <property type="component" value="Unassembled WGS sequence"/>
</dbReference>
<dbReference type="EMBL" id="FLRE01000080">
    <property type="protein sequence ID" value="SBT34522.1"/>
    <property type="molecule type" value="Genomic_DNA"/>
</dbReference>
<dbReference type="EMBL" id="FLRD01000063">
    <property type="protein sequence ID" value="SBT33994.1"/>
    <property type="molecule type" value="Genomic_DNA"/>
</dbReference>
<reference evidence="4 5" key="1">
    <citation type="submission" date="2016-05" db="EMBL/GenBank/DDBJ databases">
        <authorList>
            <person name="Naeem Raeece"/>
        </authorList>
    </citation>
    <scope>NUCLEOTIDE SEQUENCE [LARGE SCALE GENOMIC DNA]</scope>
</reference>
<evidence type="ECO:0000256" key="1">
    <source>
        <dbReference type="SAM" id="MobiDB-lite"/>
    </source>
</evidence>
<sequence length="120" mass="13810">MWLCGYAAMRLCGYASSYVHRGVQLTYHLGIFPSYGHTVTRGLYLDSHAGYCTYVRVYPRKRSTSPTAKGAKRERYLSPQTFLRDAHNFPTFGVNFCSQKKKKKNRREPTPRAQKHAKMG</sequence>